<dbReference type="PANTHER" id="PTHR45920">
    <property type="entry name" value="FORMIN HOMOLOGY 2 DOMAIN CONTAINING, ISOFORM I"/>
    <property type="match status" value="1"/>
</dbReference>
<dbReference type="InterPro" id="IPR015425">
    <property type="entry name" value="FH2_Formin"/>
</dbReference>
<dbReference type="OrthoDB" id="449536at2759"/>
<feature type="compositionally biased region" description="Gly residues" evidence="1">
    <location>
        <begin position="57"/>
        <end position="78"/>
    </location>
</feature>
<accession>A0A812UPP8</accession>
<gene>
    <name evidence="3" type="primary">FMN2</name>
    <name evidence="3" type="ORF">SPIL2461_LOCUS15436</name>
</gene>
<dbReference type="Gene3D" id="1.20.58.2220">
    <property type="entry name" value="Formin, FH2 domain"/>
    <property type="match status" value="1"/>
</dbReference>
<evidence type="ECO:0000313" key="3">
    <source>
        <dbReference type="EMBL" id="CAE7573042.1"/>
    </source>
</evidence>
<dbReference type="PROSITE" id="PS51444">
    <property type="entry name" value="FH2"/>
    <property type="match status" value="1"/>
</dbReference>
<dbReference type="Proteomes" id="UP000649617">
    <property type="component" value="Unassembled WGS sequence"/>
</dbReference>
<evidence type="ECO:0000313" key="4">
    <source>
        <dbReference type="Proteomes" id="UP000649617"/>
    </source>
</evidence>
<organism evidence="3 4">
    <name type="scientific">Symbiodinium pilosum</name>
    <name type="common">Dinoflagellate</name>
    <dbReference type="NCBI Taxonomy" id="2952"/>
    <lineage>
        <taxon>Eukaryota</taxon>
        <taxon>Sar</taxon>
        <taxon>Alveolata</taxon>
        <taxon>Dinophyceae</taxon>
        <taxon>Suessiales</taxon>
        <taxon>Symbiodiniaceae</taxon>
        <taxon>Symbiodinium</taxon>
    </lineage>
</organism>
<dbReference type="GO" id="GO:0005856">
    <property type="term" value="C:cytoskeleton"/>
    <property type="evidence" value="ECO:0007669"/>
    <property type="project" value="TreeGrafter"/>
</dbReference>
<reference evidence="3" key="1">
    <citation type="submission" date="2021-02" db="EMBL/GenBank/DDBJ databases">
        <authorList>
            <person name="Dougan E. K."/>
            <person name="Rhodes N."/>
            <person name="Thang M."/>
            <person name="Chan C."/>
        </authorList>
    </citation>
    <scope>NUCLEOTIDE SEQUENCE</scope>
</reference>
<feature type="domain" description="FH2" evidence="2">
    <location>
        <begin position="85"/>
        <end position="297"/>
    </location>
</feature>
<sequence length="297" mass="31576">KAEGAAPAEEAKAEGAAEEAAPKAGKGPKGPKGPAKGPGKGPPAPGGGKGPAAPAGKGPGGPPGAKGGAKGGKGGKPGKGVSLETKPAVKPSQQMKPLWWNKMLFGAQLQKGETIWDEVKDDMDKLPIGELTLRFSKAAIAQKEKPKKEEGLLDIFSHKKMAQQGEKKKEEVTLIRIITDPQIVVGKEASLRKLPEPSEVAKALDELNDKILDLEMLQVVKDNACPNPAQLKELGEARQKNPNVPLALPESFMWVIGNMPAYQQRIDVWSFAQSYKEQHASYDVALRDFLSLAFFGA</sequence>
<feature type="non-terminal residue" evidence="3">
    <location>
        <position position="297"/>
    </location>
</feature>
<evidence type="ECO:0000256" key="1">
    <source>
        <dbReference type="SAM" id="MobiDB-lite"/>
    </source>
</evidence>
<dbReference type="Pfam" id="PF02181">
    <property type="entry name" value="FH2"/>
    <property type="match status" value="1"/>
</dbReference>
<dbReference type="AlphaFoldDB" id="A0A812UPP8"/>
<protein>
    <submittedName>
        <fullName evidence="3">FMN2 protein</fullName>
    </submittedName>
</protein>
<dbReference type="GO" id="GO:0005737">
    <property type="term" value="C:cytoplasm"/>
    <property type="evidence" value="ECO:0007669"/>
    <property type="project" value="UniProtKB-ARBA"/>
</dbReference>
<feature type="compositionally biased region" description="Basic and acidic residues" evidence="1">
    <location>
        <begin position="1"/>
        <end position="15"/>
    </location>
</feature>
<proteinExistence type="predicted"/>
<evidence type="ECO:0000259" key="2">
    <source>
        <dbReference type="PROSITE" id="PS51444"/>
    </source>
</evidence>
<comment type="caution">
    <text evidence="3">The sequence shown here is derived from an EMBL/GenBank/DDBJ whole genome shotgun (WGS) entry which is preliminary data.</text>
</comment>
<dbReference type="EMBL" id="CAJNIZ010037779">
    <property type="protein sequence ID" value="CAE7573042.1"/>
    <property type="molecule type" value="Genomic_DNA"/>
</dbReference>
<dbReference type="GO" id="GO:0030866">
    <property type="term" value="P:cortical actin cytoskeleton organization"/>
    <property type="evidence" value="ECO:0007669"/>
    <property type="project" value="TreeGrafter"/>
</dbReference>
<keyword evidence="4" id="KW-1185">Reference proteome</keyword>
<dbReference type="PANTHER" id="PTHR45920:SF7">
    <property type="entry name" value="FORMIN-G"/>
    <property type="match status" value="1"/>
</dbReference>
<feature type="region of interest" description="Disordered" evidence="1">
    <location>
        <begin position="1"/>
        <end position="90"/>
    </location>
</feature>
<dbReference type="GO" id="GO:0051015">
    <property type="term" value="F:actin filament binding"/>
    <property type="evidence" value="ECO:0007669"/>
    <property type="project" value="TreeGrafter"/>
</dbReference>
<dbReference type="InterPro" id="IPR042201">
    <property type="entry name" value="FH2_Formin_sf"/>
</dbReference>
<dbReference type="SUPFAM" id="SSF101447">
    <property type="entry name" value="Formin homology 2 domain (FH2 domain)"/>
    <property type="match status" value="1"/>
</dbReference>
<name>A0A812UPP8_SYMPI</name>